<keyword evidence="1" id="KW-0949">S-adenosyl-L-methionine</keyword>
<evidence type="ECO:0000259" key="5">
    <source>
        <dbReference type="PROSITE" id="PS51918"/>
    </source>
</evidence>
<keyword evidence="7" id="KW-1185">Reference proteome</keyword>
<feature type="domain" description="Radical SAM core" evidence="5">
    <location>
        <begin position="165"/>
        <end position="407"/>
    </location>
</feature>
<evidence type="ECO:0000256" key="3">
    <source>
        <dbReference type="ARBA" id="ARBA00023004"/>
    </source>
</evidence>
<dbReference type="InterPro" id="IPR023995">
    <property type="entry name" value="HemZ"/>
</dbReference>
<evidence type="ECO:0000313" key="7">
    <source>
        <dbReference type="Proteomes" id="UP000184442"/>
    </source>
</evidence>
<organism evidence="6 7">
    <name type="scientific">Lutispora thermophila DSM 19022</name>
    <dbReference type="NCBI Taxonomy" id="1122184"/>
    <lineage>
        <taxon>Bacteria</taxon>
        <taxon>Bacillati</taxon>
        <taxon>Bacillota</taxon>
        <taxon>Clostridia</taxon>
        <taxon>Lutisporales</taxon>
        <taxon>Lutisporaceae</taxon>
        <taxon>Lutispora</taxon>
    </lineage>
</organism>
<protein>
    <submittedName>
        <fullName evidence="6">Oxygen-independent coproporphyrinogen-3 oxidase</fullName>
    </submittedName>
</protein>
<keyword evidence="4" id="KW-0411">Iron-sulfur</keyword>
<dbReference type="InterPro" id="IPR007197">
    <property type="entry name" value="rSAM"/>
</dbReference>
<dbReference type="GO" id="GO:0005737">
    <property type="term" value="C:cytoplasm"/>
    <property type="evidence" value="ECO:0007669"/>
    <property type="project" value="TreeGrafter"/>
</dbReference>
<gene>
    <name evidence="6" type="ORF">SAMN02745176_02870</name>
</gene>
<proteinExistence type="predicted"/>
<dbReference type="CDD" id="cd01335">
    <property type="entry name" value="Radical_SAM"/>
    <property type="match status" value="1"/>
</dbReference>
<keyword evidence="3" id="KW-0408">Iron</keyword>
<dbReference type="EMBL" id="FQZS01000022">
    <property type="protein sequence ID" value="SHJ23823.1"/>
    <property type="molecule type" value="Genomic_DNA"/>
</dbReference>
<dbReference type="InterPro" id="IPR013785">
    <property type="entry name" value="Aldolase_TIM"/>
</dbReference>
<dbReference type="SFLD" id="SFLDG01065">
    <property type="entry name" value="anaerobic_coproporphyrinogen-I"/>
    <property type="match status" value="1"/>
</dbReference>
<keyword evidence="2" id="KW-0479">Metal-binding</keyword>
<dbReference type="SFLD" id="SFLDF00310">
    <property type="entry name" value="oxygen-independent_coproporphy"/>
    <property type="match status" value="1"/>
</dbReference>
<evidence type="ECO:0000313" key="6">
    <source>
        <dbReference type="EMBL" id="SHJ23823.1"/>
    </source>
</evidence>
<dbReference type="GO" id="GO:0046872">
    <property type="term" value="F:metal ion binding"/>
    <property type="evidence" value="ECO:0007669"/>
    <property type="project" value="UniProtKB-KW"/>
</dbReference>
<name>A0A1M6HNW7_9FIRM</name>
<dbReference type="Pfam" id="PF04055">
    <property type="entry name" value="Radical_SAM"/>
    <property type="match status" value="1"/>
</dbReference>
<dbReference type="PROSITE" id="PS51918">
    <property type="entry name" value="RADICAL_SAM"/>
    <property type="match status" value="1"/>
</dbReference>
<dbReference type="InterPro" id="IPR006638">
    <property type="entry name" value="Elp3/MiaA/NifB-like_rSAM"/>
</dbReference>
<dbReference type="GO" id="GO:0003824">
    <property type="term" value="F:catalytic activity"/>
    <property type="evidence" value="ECO:0007669"/>
    <property type="project" value="InterPro"/>
</dbReference>
<dbReference type="SFLD" id="SFLDG01082">
    <property type="entry name" value="B12-binding_domain_containing"/>
    <property type="match status" value="1"/>
</dbReference>
<dbReference type="Proteomes" id="UP000184442">
    <property type="component" value="Unassembled WGS sequence"/>
</dbReference>
<dbReference type="NCBIfam" id="TIGR03994">
    <property type="entry name" value="rSAM_HemZ"/>
    <property type="match status" value="1"/>
</dbReference>
<dbReference type="PANTHER" id="PTHR13932">
    <property type="entry name" value="COPROPORPHYRINIGEN III OXIDASE"/>
    <property type="match status" value="1"/>
</dbReference>
<dbReference type="OrthoDB" id="9808022at2"/>
<sequence>MIILKLIGHEYFNEVSDIIKLFYGKESIKLYDNTESYVTMQGKMLTSELIIGDYITSFISSYKDLNSNNVKRYNFTKSGNVLDSKEIKKSLKVSMFKLLSDITGYNIPWGILTGIRPVKIVHKLFEEGMSKDQIIEHLKEEYYVTEDRAILSIKVAQVEKKYISQKNNKKVGIYVGIPFCPSRCNYCSFTSNTIEKNRNLVQPYLEALMLEIKTVSQYLRSKGVTALSVYIGGGTPTSINADEISTLVQCINEFWGQNEEFTCEAGRPDTITIDKLKALKENGITRLSINPQTMDDKTLVRIGRKHTSAQVAESFYLAREIGFDNINMDMIIGLPGEGLEQVENTLDWMNKLNPENVTVHTLAIKRASVYNEVNLDAGSNNDIAYKMMELARKKLEINQYYPYYLYRQKYMAQNLENIGFCKKDKECVYNMQIMEEKQSIVAFGADAVTKAYFPDKDRLERQHNIKDLSLYIKNIDNQINKKIDLLSNLY</sequence>
<evidence type="ECO:0000256" key="1">
    <source>
        <dbReference type="ARBA" id="ARBA00022691"/>
    </source>
</evidence>
<accession>A0A1M6HNW7</accession>
<dbReference type="SMART" id="SM00729">
    <property type="entry name" value="Elp3"/>
    <property type="match status" value="1"/>
</dbReference>
<dbReference type="InterPro" id="IPR058240">
    <property type="entry name" value="rSAM_sf"/>
</dbReference>
<evidence type="ECO:0000256" key="2">
    <source>
        <dbReference type="ARBA" id="ARBA00022723"/>
    </source>
</evidence>
<evidence type="ECO:0000256" key="4">
    <source>
        <dbReference type="ARBA" id="ARBA00023014"/>
    </source>
</evidence>
<reference evidence="6 7" key="1">
    <citation type="submission" date="2016-11" db="EMBL/GenBank/DDBJ databases">
        <authorList>
            <person name="Jaros S."/>
            <person name="Januszkiewicz K."/>
            <person name="Wedrychowicz H."/>
        </authorList>
    </citation>
    <scope>NUCLEOTIDE SEQUENCE [LARGE SCALE GENOMIC DNA]</scope>
    <source>
        <strain evidence="6 7">DSM 19022</strain>
    </source>
</reference>
<dbReference type="RefSeq" id="WP_073026869.1">
    <property type="nucleotide sequence ID" value="NZ_FQZS01000022.1"/>
</dbReference>
<dbReference type="InterPro" id="IPR034505">
    <property type="entry name" value="Coproporphyrinogen-III_oxidase"/>
</dbReference>
<dbReference type="GO" id="GO:0006779">
    <property type="term" value="P:porphyrin-containing compound biosynthetic process"/>
    <property type="evidence" value="ECO:0007669"/>
    <property type="project" value="TreeGrafter"/>
</dbReference>
<dbReference type="GO" id="GO:0051539">
    <property type="term" value="F:4 iron, 4 sulfur cluster binding"/>
    <property type="evidence" value="ECO:0007669"/>
    <property type="project" value="TreeGrafter"/>
</dbReference>
<dbReference type="Gene3D" id="3.20.20.70">
    <property type="entry name" value="Aldolase class I"/>
    <property type="match status" value="1"/>
</dbReference>
<dbReference type="SFLD" id="SFLDS00029">
    <property type="entry name" value="Radical_SAM"/>
    <property type="match status" value="1"/>
</dbReference>
<dbReference type="PANTHER" id="PTHR13932:SF1">
    <property type="entry name" value="OXYGEN-INDEPENDENT COPROPORPHYRINOGEN-III OXIDASE-LIKE PROTEIN HEMZ"/>
    <property type="match status" value="1"/>
</dbReference>
<dbReference type="STRING" id="1122184.SAMN02745176_02870"/>
<dbReference type="SUPFAM" id="SSF102114">
    <property type="entry name" value="Radical SAM enzymes"/>
    <property type="match status" value="1"/>
</dbReference>
<dbReference type="AlphaFoldDB" id="A0A1M6HNW7"/>